<dbReference type="CDD" id="cd18032">
    <property type="entry name" value="DEXHc_RE_I_III_res"/>
    <property type="match status" value="1"/>
</dbReference>
<dbReference type="RefSeq" id="WP_015935058.1">
    <property type="nucleotide sequence ID" value="NC_011891.1"/>
</dbReference>
<dbReference type="SMART" id="SM00487">
    <property type="entry name" value="DEXDc"/>
    <property type="match status" value="1"/>
</dbReference>
<sequence length="1033" mass="114895">MTKRLPAGVYDLLLSTSTTDALAGLAASERAVRQPLDAAAAHERLARYFAAELERTLRALPKDGGPASQAEIVNELLGVLRTKVDAEALQGTSLVIPPELLLAIHPPPTAPARPTVPLGVSTLLTHARNEPRLGAEIAAEIDSADSVDMLVSFIKWHGWRRLRSAFEVFARVGKRLRVLTTTYMGATDREALDAIARLPGAEVRVSFDARRTRLHAKAWLFQRATGFSSVYVGSANVSSAALSDGIEWNLKASEVESRAIVEKFRGAFASLWEDGEFEPYHPDQPDAVRRLKAALSSERGERGAATPFFFDLRPYEYQRAILEKLRVEREEHGRWKNLVVAATGTGKTMIAAFDYAAQVKDGVRPRLLFVAHREEILEQALHAFRNVLRDHSFGELLKGGSTPASYEHLFATIQSLDRKDLPAALGRDYWHTVIVDEFHHAAAKTYGLLLEAVAPKILLGLTATPERADGLDVLGWFDHHVAADIRLWHALEKQLLAPFEYYGVADGVSLEGVEWRRGGYDLGGLDKVYTGNDERARLVVSKLRELHGHPETARGLGFCVSVAHAEFMARRFTEAGIPSLVIHGATDADERDEAPRKLERGEVAFLFTCDLYNEGVDLPFVDTLLLLRPTESATLFLQQLGRGLRLHPGKTQALVLDFIGQQRAEYRFDRKLTAMTGIPRGHLQRAVQGGFPTLPSGCHLQLERVAREIVLDNLRQAIRGGQGRLAQELKALARERPRITLGEFLDATGRELDDVYSSSVRGWTTLRRAAGLLPAAGPEGEERTSRRMGNLTHIDEPERLRLYRRLAVEPTARLDASDERTRRRLLMLALRLFSGSGSSIEELLAPVRSSAPLREELAQLCAVLDERVAVGARVADVPPEWPLAVHRTYAREEVFAAVGKSTVEKRVFSMEGVHRMTDQKVQLFFVTIDKSTSGRFSPTTSYEDYAISPTLFHWQSQSTTSESSPTGQAYIDGHRQGWRFYLFARPTVDDQFTFLGTVRYRSHQGSRPMSITWELEAPIPPAFFEAYATLRAG</sequence>
<dbReference type="KEGG" id="acp:A2cp1_4011"/>
<organism evidence="3 4">
    <name type="scientific">Anaeromyxobacter dehalogenans (strain ATCC BAA-258 / DSM 21875 / 2CP-1)</name>
    <dbReference type="NCBI Taxonomy" id="455488"/>
    <lineage>
        <taxon>Bacteria</taxon>
        <taxon>Pseudomonadati</taxon>
        <taxon>Myxococcota</taxon>
        <taxon>Myxococcia</taxon>
        <taxon>Myxococcales</taxon>
        <taxon>Cystobacterineae</taxon>
        <taxon>Anaeromyxobacteraceae</taxon>
        <taxon>Anaeromyxobacter</taxon>
    </lineage>
</organism>
<dbReference type="SUPFAM" id="SSF52540">
    <property type="entry name" value="P-loop containing nucleoside triphosphate hydrolases"/>
    <property type="match status" value="1"/>
</dbReference>
<evidence type="ECO:0000259" key="2">
    <source>
        <dbReference type="PROSITE" id="PS51194"/>
    </source>
</evidence>
<proteinExistence type="predicted"/>
<dbReference type="REBASE" id="75666">
    <property type="entry name" value="Ade2CPORF4011P"/>
</dbReference>
<dbReference type="PROSITE" id="PS51194">
    <property type="entry name" value="HELICASE_CTER"/>
    <property type="match status" value="1"/>
</dbReference>
<dbReference type="AlphaFoldDB" id="B8J8P5"/>
<reference evidence="3" key="1">
    <citation type="submission" date="2009-01" db="EMBL/GenBank/DDBJ databases">
        <title>Complete sequence of Anaeromyxobacter dehalogenans 2CP-1.</title>
        <authorList>
            <consortium name="US DOE Joint Genome Institute"/>
            <person name="Lucas S."/>
            <person name="Copeland A."/>
            <person name="Lapidus A."/>
            <person name="Glavina del Rio T."/>
            <person name="Dalin E."/>
            <person name="Tice H."/>
            <person name="Bruce D."/>
            <person name="Goodwin L."/>
            <person name="Pitluck S."/>
            <person name="Saunders E."/>
            <person name="Brettin T."/>
            <person name="Detter J.C."/>
            <person name="Han C."/>
            <person name="Larimer F."/>
            <person name="Land M."/>
            <person name="Hauser L."/>
            <person name="Kyrpides N."/>
            <person name="Ovchinnikova G."/>
            <person name="Beliaev A.S."/>
            <person name="Richardson P."/>
        </authorList>
    </citation>
    <scope>NUCLEOTIDE SEQUENCE</scope>
    <source>
        <strain evidence="3">2CP-1</strain>
    </source>
</reference>
<feature type="domain" description="Helicase C-terminal" evidence="2">
    <location>
        <begin position="542"/>
        <end position="706"/>
    </location>
</feature>
<evidence type="ECO:0000313" key="4">
    <source>
        <dbReference type="Proteomes" id="UP000007089"/>
    </source>
</evidence>
<dbReference type="CDD" id="cd18799">
    <property type="entry name" value="SF2_C_EcoAI-like"/>
    <property type="match status" value="1"/>
</dbReference>
<dbReference type="Gene3D" id="3.40.50.300">
    <property type="entry name" value="P-loop containing nucleotide triphosphate hydrolases"/>
    <property type="match status" value="2"/>
</dbReference>
<dbReference type="Proteomes" id="UP000007089">
    <property type="component" value="Chromosome"/>
</dbReference>
<keyword evidence="4" id="KW-1185">Reference proteome</keyword>
<gene>
    <name evidence="3" type="ordered locus">A2cp1_4011</name>
</gene>
<dbReference type="InterPro" id="IPR021835">
    <property type="entry name" value="DUF3427"/>
</dbReference>
<protein>
    <submittedName>
        <fullName evidence="3">Type III restriction protein res subunit</fullName>
    </submittedName>
</protein>
<dbReference type="Gene3D" id="3.30.870.10">
    <property type="entry name" value="Endonuclease Chain A"/>
    <property type="match status" value="1"/>
</dbReference>
<dbReference type="Pfam" id="PF00271">
    <property type="entry name" value="Helicase_C"/>
    <property type="match status" value="1"/>
</dbReference>
<dbReference type="Pfam" id="PF11907">
    <property type="entry name" value="DUF3427"/>
    <property type="match status" value="1"/>
</dbReference>
<dbReference type="GO" id="GO:0003677">
    <property type="term" value="F:DNA binding"/>
    <property type="evidence" value="ECO:0007669"/>
    <property type="project" value="InterPro"/>
</dbReference>
<dbReference type="GO" id="GO:0016887">
    <property type="term" value="F:ATP hydrolysis activity"/>
    <property type="evidence" value="ECO:0007669"/>
    <property type="project" value="TreeGrafter"/>
</dbReference>
<dbReference type="InterPro" id="IPR001650">
    <property type="entry name" value="Helicase_C-like"/>
</dbReference>
<dbReference type="InterPro" id="IPR052511">
    <property type="entry name" value="ATP-dep_Helicase"/>
</dbReference>
<accession>B8J8P5</accession>
<name>B8J8P5_ANAD2</name>
<dbReference type="InterPro" id="IPR014001">
    <property type="entry name" value="Helicase_ATP-bd"/>
</dbReference>
<dbReference type="GO" id="GO:0005524">
    <property type="term" value="F:ATP binding"/>
    <property type="evidence" value="ECO:0007669"/>
    <property type="project" value="InterPro"/>
</dbReference>
<dbReference type="InterPro" id="IPR025202">
    <property type="entry name" value="PLD-like_dom"/>
</dbReference>
<dbReference type="Pfam" id="PF04851">
    <property type="entry name" value="ResIII"/>
    <property type="match status" value="1"/>
</dbReference>
<evidence type="ECO:0000313" key="3">
    <source>
        <dbReference type="EMBL" id="ACL67331.1"/>
    </source>
</evidence>
<feature type="domain" description="Helicase ATP-binding" evidence="1">
    <location>
        <begin position="338"/>
        <end position="483"/>
    </location>
</feature>
<dbReference type="SUPFAM" id="SSF56024">
    <property type="entry name" value="Phospholipase D/nuclease"/>
    <property type="match status" value="1"/>
</dbReference>
<dbReference type="EMBL" id="CP001359">
    <property type="protein sequence ID" value="ACL67331.1"/>
    <property type="molecule type" value="Genomic_DNA"/>
</dbReference>
<dbReference type="PANTHER" id="PTHR47962:SF7">
    <property type="entry name" value="MITOCHONDRIAL ATP-DEPENDENT HELICASE IRC3-RELATED"/>
    <property type="match status" value="1"/>
</dbReference>
<dbReference type="CDD" id="cd09203">
    <property type="entry name" value="PLDc_N_DEXD_b1"/>
    <property type="match status" value="1"/>
</dbReference>
<dbReference type="HOGENOM" id="CLU_005588_1_1_7"/>
<dbReference type="InterPro" id="IPR027417">
    <property type="entry name" value="P-loop_NTPase"/>
</dbReference>
<evidence type="ECO:0000259" key="1">
    <source>
        <dbReference type="PROSITE" id="PS51192"/>
    </source>
</evidence>
<dbReference type="PANTHER" id="PTHR47962">
    <property type="entry name" value="ATP-DEPENDENT HELICASE LHR-RELATED-RELATED"/>
    <property type="match status" value="1"/>
</dbReference>
<dbReference type="Pfam" id="PF13091">
    <property type="entry name" value="PLDc_2"/>
    <property type="match status" value="1"/>
</dbReference>
<dbReference type="InterPro" id="IPR006935">
    <property type="entry name" value="Helicase/UvrB_N"/>
</dbReference>
<dbReference type="PROSITE" id="PS51192">
    <property type="entry name" value="HELICASE_ATP_BIND_1"/>
    <property type="match status" value="1"/>
</dbReference>
<dbReference type="SMART" id="SM00490">
    <property type="entry name" value="HELICc"/>
    <property type="match status" value="1"/>
</dbReference>